<feature type="transmembrane region" description="Helical" evidence="1">
    <location>
        <begin position="120"/>
        <end position="142"/>
    </location>
</feature>
<evidence type="ECO:0000256" key="1">
    <source>
        <dbReference type="SAM" id="Phobius"/>
    </source>
</evidence>
<dbReference type="Proteomes" id="UP001165090">
    <property type="component" value="Unassembled WGS sequence"/>
</dbReference>
<reference evidence="2 3" key="1">
    <citation type="journal article" date="2023" name="IScience">
        <title>Expanded male sex-determining region conserved during the evolution of homothallism in the green alga Volvox.</title>
        <authorList>
            <person name="Yamamoto K."/>
            <person name="Matsuzaki R."/>
            <person name="Mahakham W."/>
            <person name="Heman W."/>
            <person name="Sekimoto H."/>
            <person name="Kawachi M."/>
            <person name="Minakuchi Y."/>
            <person name="Toyoda A."/>
            <person name="Nozaki H."/>
        </authorList>
    </citation>
    <scope>NUCLEOTIDE SEQUENCE [LARGE SCALE GENOMIC DNA]</scope>
    <source>
        <strain evidence="2 3">NIES-4468</strain>
    </source>
</reference>
<sequence>MPIYGVPFKDEQLFSLVNIILPGWLLLLVAPRWRHSQTISAVAGIAMSLLYAALLISSLFFSKSDEKLDPADMFTYEGVVRLLANRAAALPCWVHFAAFDLWVGRWIAEDSVKRNVPHVLMAPCLFLTMMFGPAGLLLYHCIRAPFNGIIRQIE</sequence>
<accession>A0ABQ5S426</accession>
<keyword evidence="1" id="KW-0472">Membrane</keyword>
<dbReference type="InterPro" id="IPR025461">
    <property type="entry name" value="ABA4-like"/>
</dbReference>
<feature type="non-terminal residue" evidence="2">
    <location>
        <position position="154"/>
    </location>
</feature>
<organism evidence="2 3">
    <name type="scientific">Volvox africanus</name>
    <dbReference type="NCBI Taxonomy" id="51714"/>
    <lineage>
        <taxon>Eukaryota</taxon>
        <taxon>Viridiplantae</taxon>
        <taxon>Chlorophyta</taxon>
        <taxon>core chlorophytes</taxon>
        <taxon>Chlorophyceae</taxon>
        <taxon>CS clade</taxon>
        <taxon>Chlamydomonadales</taxon>
        <taxon>Volvocaceae</taxon>
        <taxon>Volvox</taxon>
    </lineage>
</organism>
<keyword evidence="1" id="KW-1133">Transmembrane helix</keyword>
<gene>
    <name evidence="2" type="ORF">VaNZ11_007977</name>
</gene>
<keyword evidence="1" id="KW-0812">Transmembrane</keyword>
<evidence type="ECO:0008006" key="4">
    <source>
        <dbReference type="Google" id="ProtNLM"/>
    </source>
</evidence>
<proteinExistence type="predicted"/>
<keyword evidence="3" id="KW-1185">Reference proteome</keyword>
<feature type="transmembrane region" description="Helical" evidence="1">
    <location>
        <begin position="12"/>
        <end position="30"/>
    </location>
</feature>
<protein>
    <recommendedName>
        <fullName evidence="4">DUF4281 domain-containing protein</fullName>
    </recommendedName>
</protein>
<dbReference type="Pfam" id="PF14108">
    <property type="entry name" value="ABA4-like"/>
    <property type="match status" value="1"/>
</dbReference>
<evidence type="ECO:0000313" key="3">
    <source>
        <dbReference type="Proteomes" id="UP001165090"/>
    </source>
</evidence>
<comment type="caution">
    <text evidence="2">The sequence shown here is derived from an EMBL/GenBank/DDBJ whole genome shotgun (WGS) entry which is preliminary data.</text>
</comment>
<feature type="transmembrane region" description="Helical" evidence="1">
    <location>
        <begin position="42"/>
        <end position="61"/>
    </location>
</feature>
<name>A0ABQ5S426_9CHLO</name>
<evidence type="ECO:0000313" key="2">
    <source>
        <dbReference type="EMBL" id="GLI64650.1"/>
    </source>
</evidence>
<dbReference type="EMBL" id="BSDZ01000020">
    <property type="protein sequence ID" value="GLI64650.1"/>
    <property type="molecule type" value="Genomic_DNA"/>
</dbReference>